<accession>Q4SX75</accession>
<feature type="non-terminal residue" evidence="1">
    <location>
        <position position="127"/>
    </location>
</feature>
<gene>
    <name evidence="1" type="ORF">GSTENG00011082001</name>
</gene>
<reference evidence="1" key="1">
    <citation type="journal article" date="2004" name="Nature">
        <title>Genome duplication in the teleost fish Tetraodon nigroviridis reveals the early vertebrate proto-karyotype.</title>
        <authorList>
            <person name="Jaillon O."/>
            <person name="Aury J.-M."/>
            <person name="Brunet F."/>
            <person name="Petit J.-L."/>
            <person name="Stange-Thomann N."/>
            <person name="Mauceli E."/>
            <person name="Bouneau L."/>
            <person name="Fischer C."/>
            <person name="Ozouf-Costaz C."/>
            <person name="Bernot A."/>
            <person name="Nicaud S."/>
            <person name="Jaffe D."/>
            <person name="Fisher S."/>
            <person name="Lutfalla G."/>
            <person name="Dossat C."/>
            <person name="Segurens B."/>
            <person name="Dasilva C."/>
            <person name="Salanoubat M."/>
            <person name="Levy M."/>
            <person name="Boudet N."/>
            <person name="Castellano S."/>
            <person name="Anthouard V."/>
            <person name="Jubin C."/>
            <person name="Castelli V."/>
            <person name="Katinka M."/>
            <person name="Vacherie B."/>
            <person name="Biemont C."/>
            <person name="Skalli Z."/>
            <person name="Cattolico L."/>
            <person name="Poulain J."/>
            <person name="De Berardinis V."/>
            <person name="Cruaud C."/>
            <person name="Duprat S."/>
            <person name="Brottier P."/>
            <person name="Coutanceau J.-P."/>
            <person name="Gouzy J."/>
            <person name="Parra G."/>
            <person name="Lardier G."/>
            <person name="Chapple C."/>
            <person name="McKernan K.J."/>
            <person name="McEwan P."/>
            <person name="Bosak S."/>
            <person name="Kellis M."/>
            <person name="Volff J.-N."/>
            <person name="Guigo R."/>
            <person name="Zody M.C."/>
            <person name="Mesirov J."/>
            <person name="Lindblad-Toh K."/>
            <person name="Birren B."/>
            <person name="Nusbaum C."/>
            <person name="Kahn D."/>
            <person name="Robinson-Rechavi M."/>
            <person name="Laudet V."/>
            <person name="Schachter V."/>
            <person name="Quetier F."/>
            <person name="Saurin W."/>
            <person name="Scarpelli C."/>
            <person name="Wincker P."/>
            <person name="Lander E.S."/>
            <person name="Weissenbach J."/>
            <person name="Roest Crollius H."/>
        </authorList>
    </citation>
    <scope>NUCLEOTIDE SEQUENCE [LARGE SCALE GENOMIC DNA]</scope>
</reference>
<feature type="non-terminal residue" evidence="1">
    <location>
        <position position="1"/>
    </location>
</feature>
<dbReference type="AlphaFoldDB" id="Q4SX75"/>
<name>Q4SX75_TETNG</name>
<dbReference type="OrthoDB" id="441223at2759"/>
<evidence type="ECO:0000313" key="1">
    <source>
        <dbReference type="EMBL" id="CAF94757.1"/>
    </source>
</evidence>
<dbReference type="EMBL" id="CAAE01012863">
    <property type="protein sequence ID" value="CAF94757.1"/>
    <property type="molecule type" value="Genomic_DNA"/>
</dbReference>
<dbReference type="PANTHER" id="PTHR12581">
    <property type="entry name" value="HIV-1 REV BINDING PROTEIN 2, 3"/>
    <property type="match status" value="1"/>
</dbReference>
<comment type="caution">
    <text evidence="1">The sequence shown here is derived from an EMBL/GenBank/DDBJ whole genome shotgun (WGS) entry which is preliminary data.</text>
</comment>
<organism evidence="1">
    <name type="scientific">Tetraodon nigroviridis</name>
    <name type="common">Spotted green pufferfish</name>
    <name type="synonym">Chelonodon nigroviridis</name>
    <dbReference type="NCBI Taxonomy" id="99883"/>
    <lineage>
        <taxon>Eukaryota</taxon>
        <taxon>Metazoa</taxon>
        <taxon>Chordata</taxon>
        <taxon>Craniata</taxon>
        <taxon>Vertebrata</taxon>
        <taxon>Euteleostomi</taxon>
        <taxon>Actinopterygii</taxon>
        <taxon>Neopterygii</taxon>
        <taxon>Teleostei</taxon>
        <taxon>Neoteleostei</taxon>
        <taxon>Acanthomorphata</taxon>
        <taxon>Eupercaria</taxon>
        <taxon>Tetraodontiformes</taxon>
        <taxon>Tetradontoidea</taxon>
        <taxon>Tetraodontidae</taxon>
        <taxon>Tetraodon</taxon>
    </lineage>
</organism>
<dbReference type="InterPro" id="IPR024166">
    <property type="entry name" value="rRNA_assembly_KRR1"/>
</dbReference>
<reference evidence="1" key="2">
    <citation type="submission" date="2004-02" db="EMBL/GenBank/DDBJ databases">
        <authorList>
            <consortium name="Genoscope"/>
            <consortium name="Whitehead Institute Centre for Genome Research"/>
        </authorList>
    </citation>
    <scope>NUCLEOTIDE SEQUENCE</scope>
</reference>
<sequence length="127" mass="14957">QTLMIKRELAKDPELRSQSWERFLPKFRHKNLAKRREPKKKAVDQELATGEFFLRESVKKRKKMEAIKVKQAEVLIKKKEARNKHFIPPKEKPLIKKSNEGRTESKLDIEAIKMKVKKAKTKKLGAP</sequence>
<proteinExistence type="predicted"/>
<protein>
    <submittedName>
        <fullName evidence="1">(spotted green pufferfish) hypothetical protein</fullName>
    </submittedName>
</protein>
<dbReference type="KEGG" id="tng:GSTEN00011082G001"/>
<dbReference type="GO" id="GO:0032040">
    <property type="term" value="C:small-subunit processome"/>
    <property type="evidence" value="ECO:0007669"/>
    <property type="project" value="TreeGrafter"/>
</dbReference>
<dbReference type="PANTHER" id="PTHR12581:SF0">
    <property type="entry name" value="KRR1 SMALL SUBUNIT PROCESSOME COMPONENT HOMOLOG"/>
    <property type="match status" value="1"/>
</dbReference>